<reference evidence="2" key="1">
    <citation type="journal article" date="2020" name="Nature">
        <title>Giant virus diversity and host interactions through global metagenomics.</title>
        <authorList>
            <person name="Schulz F."/>
            <person name="Roux S."/>
            <person name="Paez-Espino D."/>
            <person name="Jungbluth S."/>
            <person name="Walsh D.A."/>
            <person name="Denef V.J."/>
            <person name="McMahon K.D."/>
            <person name="Konstantinidis K.T."/>
            <person name="Eloe-Fadrosh E.A."/>
            <person name="Kyrpides N.C."/>
            <person name="Woyke T."/>
        </authorList>
    </citation>
    <scope>NUCLEOTIDE SEQUENCE</scope>
    <source>
        <strain evidence="2">GVMAG-M-3300023179-152</strain>
    </source>
</reference>
<dbReference type="EMBL" id="MN739767">
    <property type="protein sequence ID" value="QHT25456.1"/>
    <property type="molecule type" value="Genomic_DNA"/>
</dbReference>
<sequence>MATIKLTPFLLFLLLLIVLVISVIIGNKYSREGFINFHNDKNPINEVWIPQYSKTKNVTKIYDNIFYDTTNGNLIELDASGLTGGDRRANDTDTSGSSIEHILVTPRDARYTLIYSTELSNGKVISQNLDVGLKSTLDKSFISWAYPSQCLNTDKSDTFYIPWSDSTYITTLQKAATKVNGVTTLFGPGNTINNINFLDISYVSSYIDDNDSNNSKSVKDSMYDTSRNVYQMSKYVKYDTLNSNLIIQSGDNTNKKLTVYDRYKTKSEITTVPPENTPNTTKTSTVPNVGFNSWNVLDACGQNIVMYSCIGLKTVVALACYKDNTISRVVLKTVARFNGKDIVVADEPVDSTQSTTPSSIVPNVPATQSTTTSTDSIDSTISNLFQEAIIDALKDSLTGNGSNCPISNYYNMKAKYNCNNSETEFDDRYILKSQIVPPVCPSCPSCSSSSSSQTCTNCGGSGGSGTLTSDGKSVVDNKDTRTNLAGAISNIGTGATDVAGNVVDKAGNIIDKAGNIISGAGTGAASLLRDTGAGATGLLRDTASGATDLLKTTASEANKLLHEAGKGVKDVLKDRDEEDYRYRYYDSRYRNNGTVPMILGTKNQYTDQYSYYGTLPYKEGTNYMPVTADFSSFRK</sequence>
<feature type="region of interest" description="Disordered" evidence="1">
    <location>
        <begin position="349"/>
        <end position="373"/>
    </location>
</feature>
<evidence type="ECO:0000313" key="2">
    <source>
        <dbReference type="EMBL" id="QHT25456.1"/>
    </source>
</evidence>
<name>A0A6C0E8K1_9ZZZZ</name>
<protein>
    <submittedName>
        <fullName evidence="2">Uncharacterized protein</fullName>
    </submittedName>
</protein>
<dbReference type="AlphaFoldDB" id="A0A6C0E8K1"/>
<accession>A0A6C0E8K1</accession>
<organism evidence="2">
    <name type="scientific">viral metagenome</name>
    <dbReference type="NCBI Taxonomy" id="1070528"/>
    <lineage>
        <taxon>unclassified sequences</taxon>
        <taxon>metagenomes</taxon>
        <taxon>organismal metagenomes</taxon>
    </lineage>
</organism>
<proteinExistence type="predicted"/>
<feature type="compositionally biased region" description="Polar residues" evidence="1">
    <location>
        <begin position="350"/>
        <end position="368"/>
    </location>
</feature>
<evidence type="ECO:0000256" key="1">
    <source>
        <dbReference type="SAM" id="MobiDB-lite"/>
    </source>
</evidence>